<evidence type="ECO:0000313" key="11">
    <source>
        <dbReference type="Proteomes" id="UP001141619"/>
    </source>
</evidence>
<dbReference type="Pfam" id="PF12221">
    <property type="entry name" value="HflK_N"/>
    <property type="match status" value="1"/>
</dbReference>
<dbReference type="InterPro" id="IPR001107">
    <property type="entry name" value="Band_7"/>
</dbReference>
<dbReference type="Pfam" id="PF01145">
    <property type="entry name" value="Band_7"/>
    <property type="match status" value="1"/>
</dbReference>
<evidence type="ECO:0000256" key="2">
    <source>
        <dbReference type="ARBA" id="ARBA00006971"/>
    </source>
</evidence>
<dbReference type="SMART" id="SM00244">
    <property type="entry name" value="PHB"/>
    <property type="match status" value="1"/>
</dbReference>
<feature type="region of interest" description="Disordered" evidence="8">
    <location>
        <begin position="1"/>
        <end position="26"/>
    </location>
</feature>
<reference evidence="10" key="2">
    <citation type="journal article" date="2023" name="Syst. Appl. Microbiol.">
        <title>Govania unica gen. nov., sp. nov., a rare biosphere bacterium that represents a novel family in the class Alphaproteobacteria.</title>
        <authorList>
            <person name="Vandamme P."/>
            <person name="Peeters C."/>
            <person name="Hettiarachchi A."/>
            <person name="Cnockaert M."/>
            <person name="Carlier A."/>
        </authorList>
    </citation>
    <scope>NUCLEOTIDE SEQUENCE</scope>
    <source>
        <strain evidence="10">LMG 31809</strain>
    </source>
</reference>
<dbReference type="PANTHER" id="PTHR43327:SF2">
    <property type="entry name" value="MODULATOR OF FTSH PROTEASE HFLK"/>
    <property type="match status" value="1"/>
</dbReference>
<keyword evidence="7" id="KW-0175">Coiled coil</keyword>
<keyword evidence="5 6" id="KW-0472">Membrane</keyword>
<evidence type="ECO:0000256" key="4">
    <source>
        <dbReference type="ARBA" id="ARBA00022989"/>
    </source>
</evidence>
<comment type="caution">
    <text evidence="10">The sequence shown here is derived from an EMBL/GenBank/DDBJ whole genome shotgun (WGS) entry which is preliminary data.</text>
</comment>
<dbReference type="GO" id="GO:0008233">
    <property type="term" value="F:peptidase activity"/>
    <property type="evidence" value="ECO:0007669"/>
    <property type="project" value="UniProtKB-KW"/>
</dbReference>
<comment type="subcellular location">
    <subcellularLocation>
        <location evidence="1">Membrane</location>
        <topology evidence="1">Single-pass membrane protein</topology>
    </subcellularLocation>
</comment>
<protein>
    <recommendedName>
        <fullName evidence="6">Protein HflK</fullName>
    </recommendedName>
</protein>
<accession>A0A9X3TWW2</accession>
<evidence type="ECO:0000313" key="10">
    <source>
        <dbReference type="EMBL" id="MDA5193490.1"/>
    </source>
</evidence>
<dbReference type="RefSeq" id="WP_274943192.1">
    <property type="nucleotide sequence ID" value="NZ_JANWOI010000002.1"/>
</dbReference>
<name>A0A9X3TWW2_9PROT</name>
<feature type="coiled-coil region" evidence="7">
    <location>
        <begin position="235"/>
        <end position="262"/>
    </location>
</feature>
<keyword evidence="10" id="KW-0378">Hydrolase</keyword>
<keyword evidence="10" id="KW-0645">Protease</keyword>
<evidence type="ECO:0000259" key="9">
    <source>
        <dbReference type="SMART" id="SM00244"/>
    </source>
</evidence>
<dbReference type="InterPro" id="IPR010201">
    <property type="entry name" value="HflK"/>
</dbReference>
<feature type="domain" description="Band 7" evidence="9">
    <location>
        <begin position="64"/>
        <end position="243"/>
    </location>
</feature>
<sequence length="362" mass="40029">MPWQNNGGGRNPWGQGPSGRGDPPNLEDLLRRGQDQLKGALPGGFGQRGLMIVAGIVALAWLATGIYTVSPDEQGVVLRFGKYVDKTAPGLHYHLPAPIETVMTPKVTVVNRVKIGFPSEEVAARRRGPEATREGLVLTGDENIVDVEFSVFWKIRDAEQYLFNVRDPERTIEAASESIMRSIIGRTPIQSALTEGRQRIEVDAQERIQQVLNSYKIGVEVRQVQLSRVDPPATVIDAFRDVQAAQADKERLQNEAEAYQNDVIPRARGEVTKLTQDAEAYRAQIVARAQGEASRFSAVLVAYQQAKDVTKQRIYLETMEEILKGMNKIVVDKKAGNGVQPYMPLPELTKRKASVQSSGDSQ</sequence>
<dbReference type="InterPro" id="IPR020980">
    <property type="entry name" value="Membrane_HflK_N"/>
</dbReference>
<dbReference type="GO" id="GO:0006508">
    <property type="term" value="P:proteolysis"/>
    <property type="evidence" value="ECO:0007669"/>
    <property type="project" value="UniProtKB-KW"/>
</dbReference>
<dbReference type="Proteomes" id="UP001141619">
    <property type="component" value="Unassembled WGS sequence"/>
</dbReference>
<dbReference type="SUPFAM" id="SSF117892">
    <property type="entry name" value="Band 7/SPFH domain"/>
    <property type="match status" value="1"/>
</dbReference>
<feature type="region of interest" description="Disordered" evidence="8">
    <location>
        <begin position="340"/>
        <end position="362"/>
    </location>
</feature>
<dbReference type="InterPro" id="IPR050710">
    <property type="entry name" value="Band7/mec-2_domain"/>
</dbReference>
<evidence type="ECO:0000256" key="6">
    <source>
        <dbReference type="RuleBase" id="RU364113"/>
    </source>
</evidence>
<organism evidence="10 11">
    <name type="scientific">Govanella unica</name>
    <dbReference type="NCBI Taxonomy" id="2975056"/>
    <lineage>
        <taxon>Bacteria</taxon>
        <taxon>Pseudomonadati</taxon>
        <taxon>Pseudomonadota</taxon>
        <taxon>Alphaproteobacteria</taxon>
        <taxon>Emcibacterales</taxon>
        <taxon>Govanellaceae</taxon>
        <taxon>Govanella</taxon>
    </lineage>
</organism>
<dbReference type="EMBL" id="JANWOI010000002">
    <property type="protein sequence ID" value="MDA5193490.1"/>
    <property type="molecule type" value="Genomic_DNA"/>
</dbReference>
<dbReference type="NCBIfam" id="TIGR01933">
    <property type="entry name" value="hflK"/>
    <property type="match status" value="1"/>
</dbReference>
<evidence type="ECO:0000256" key="1">
    <source>
        <dbReference type="ARBA" id="ARBA00004167"/>
    </source>
</evidence>
<evidence type="ECO:0000256" key="8">
    <source>
        <dbReference type="SAM" id="MobiDB-lite"/>
    </source>
</evidence>
<keyword evidence="4 6" id="KW-1133">Transmembrane helix</keyword>
<evidence type="ECO:0000256" key="5">
    <source>
        <dbReference type="ARBA" id="ARBA00023136"/>
    </source>
</evidence>
<reference evidence="10" key="1">
    <citation type="submission" date="2022-08" db="EMBL/GenBank/DDBJ databases">
        <authorList>
            <person name="Vandamme P."/>
            <person name="Hettiarachchi A."/>
            <person name="Peeters C."/>
            <person name="Cnockaert M."/>
            <person name="Carlier A."/>
        </authorList>
    </citation>
    <scope>NUCLEOTIDE SEQUENCE</scope>
    <source>
        <strain evidence="10">LMG 31809</strain>
    </source>
</reference>
<comment type="similarity">
    <text evidence="2 6">Belongs to the band 7/mec-2 family. HflK subfamily.</text>
</comment>
<keyword evidence="3 6" id="KW-0812">Transmembrane</keyword>
<dbReference type="GO" id="GO:0016020">
    <property type="term" value="C:membrane"/>
    <property type="evidence" value="ECO:0007669"/>
    <property type="project" value="UniProtKB-SubCell"/>
</dbReference>
<dbReference type="CDD" id="cd03404">
    <property type="entry name" value="SPFH_HflK"/>
    <property type="match status" value="1"/>
</dbReference>
<feature type="transmembrane region" description="Helical" evidence="6">
    <location>
        <begin position="50"/>
        <end position="69"/>
    </location>
</feature>
<dbReference type="PANTHER" id="PTHR43327">
    <property type="entry name" value="STOMATIN-LIKE PROTEIN 2, MITOCHONDRIAL"/>
    <property type="match status" value="1"/>
</dbReference>
<keyword evidence="11" id="KW-1185">Reference proteome</keyword>
<comment type="subunit">
    <text evidence="6">HflC and HflK may interact to form a multimeric complex.</text>
</comment>
<evidence type="ECO:0000256" key="7">
    <source>
        <dbReference type="SAM" id="Coils"/>
    </source>
</evidence>
<proteinExistence type="inferred from homology"/>
<evidence type="ECO:0000256" key="3">
    <source>
        <dbReference type="ARBA" id="ARBA00022692"/>
    </source>
</evidence>
<comment type="function">
    <text evidence="6">HflC and HflK could encode or regulate a protease.</text>
</comment>
<dbReference type="InterPro" id="IPR036013">
    <property type="entry name" value="Band_7/SPFH_dom_sf"/>
</dbReference>
<gene>
    <name evidence="10" type="primary">hflK</name>
    <name evidence="10" type="ORF">NYP16_05925</name>
</gene>
<dbReference type="AlphaFoldDB" id="A0A9X3TWW2"/>
<dbReference type="Gene3D" id="3.30.479.30">
    <property type="entry name" value="Band 7 domain"/>
    <property type="match status" value="1"/>
</dbReference>
<feature type="compositionally biased region" description="Gly residues" evidence="8">
    <location>
        <begin position="1"/>
        <end position="19"/>
    </location>
</feature>